<reference evidence="1" key="1">
    <citation type="journal article" date="2015" name="Nature">
        <title>Complex archaea that bridge the gap between prokaryotes and eukaryotes.</title>
        <authorList>
            <person name="Spang A."/>
            <person name="Saw J.H."/>
            <person name="Jorgensen S.L."/>
            <person name="Zaremba-Niedzwiedzka K."/>
            <person name="Martijn J."/>
            <person name="Lind A.E."/>
            <person name="van Eijk R."/>
            <person name="Schleper C."/>
            <person name="Guy L."/>
            <person name="Ettema T.J."/>
        </authorList>
    </citation>
    <scope>NUCLEOTIDE SEQUENCE</scope>
</reference>
<evidence type="ECO:0000313" key="1">
    <source>
        <dbReference type="EMBL" id="KKM22152.1"/>
    </source>
</evidence>
<sequence length="138" mass="15010">MKKIVLILLFILVAVLSYAQEVVYTNQATVAWDAVAPIKPADIITYQVWIDSAATGLLMVGETDLLQYTITFTVEGGYIIGVGAKREIFGEVVYSDDINWSDVNIPVGSTPVPFVIVYIMPIQSPGNLRMGGQNALNS</sequence>
<name>A0A0F9I3R7_9ZZZZ</name>
<dbReference type="EMBL" id="LAZR01013397">
    <property type="protein sequence ID" value="KKM22152.1"/>
    <property type="molecule type" value="Genomic_DNA"/>
</dbReference>
<organism evidence="1">
    <name type="scientific">marine sediment metagenome</name>
    <dbReference type="NCBI Taxonomy" id="412755"/>
    <lineage>
        <taxon>unclassified sequences</taxon>
        <taxon>metagenomes</taxon>
        <taxon>ecological metagenomes</taxon>
    </lineage>
</organism>
<accession>A0A0F9I3R7</accession>
<gene>
    <name evidence="1" type="ORF">LCGC14_1628210</name>
</gene>
<protein>
    <submittedName>
        <fullName evidence="1">Uncharacterized protein</fullName>
    </submittedName>
</protein>
<comment type="caution">
    <text evidence="1">The sequence shown here is derived from an EMBL/GenBank/DDBJ whole genome shotgun (WGS) entry which is preliminary data.</text>
</comment>
<proteinExistence type="predicted"/>
<dbReference type="AlphaFoldDB" id="A0A0F9I3R7"/>